<feature type="domain" description="Methanolan biosynthesis EpsI" evidence="1">
    <location>
        <begin position="21"/>
        <end position="226"/>
    </location>
</feature>
<comment type="caution">
    <text evidence="2">The sequence shown here is derived from an EMBL/GenBank/DDBJ whole genome shotgun (WGS) entry which is preliminary data.</text>
</comment>
<dbReference type="EMBL" id="JAHZSS010000005">
    <property type="protein sequence ID" value="MBW8190582.1"/>
    <property type="molecule type" value="Genomic_DNA"/>
</dbReference>
<evidence type="ECO:0000259" key="1">
    <source>
        <dbReference type="Pfam" id="PF11984"/>
    </source>
</evidence>
<proteinExistence type="predicted"/>
<keyword evidence="3" id="KW-1185">Reference proteome</keyword>
<organism evidence="2 3">
    <name type="scientific">Neiella holothuriorum</name>
    <dbReference type="NCBI Taxonomy" id="2870530"/>
    <lineage>
        <taxon>Bacteria</taxon>
        <taxon>Pseudomonadati</taxon>
        <taxon>Pseudomonadota</taxon>
        <taxon>Gammaproteobacteria</taxon>
        <taxon>Alteromonadales</taxon>
        <taxon>Echinimonadaceae</taxon>
        <taxon>Neiella</taxon>
    </lineage>
</organism>
<dbReference type="InterPro" id="IPR014263">
    <property type="entry name" value="Methanolan_biosynth_EpsI"/>
</dbReference>
<reference evidence="2" key="1">
    <citation type="submission" date="2021-07" db="EMBL/GenBank/DDBJ databases">
        <title>Neiella marina sp. nov., isolated from the intestinal content of sea cucumber Apostichopus japonicus.</title>
        <authorList>
            <person name="Bai X."/>
        </authorList>
    </citation>
    <scope>NUCLEOTIDE SEQUENCE</scope>
    <source>
        <strain evidence="2">126</strain>
    </source>
</reference>
<name>A0ABS7EFX4_9GAMM</name>
<dbReference type="NCBIfam" id="TIGR02914">
    <property type="entry name" value="EpsI_fam"/>
    <property type="match status" value="1"/>
</dbReference>
<gene>
    <name evidence="2" type="ORF">K0504_05990</name>
</gene>
<protein>
    <submittedName>
        <fullName evidence="2">EpsI family protein</fullName>
    </submittedName>
</protein>
<evidence type="ECO:0000313" key="2">
    <source>
        <dbReference type="EMBL" id="MBW8190582.1"/>
    </source>
</evidence>
<dbReference type="Pfam" id="PF11984">
    <property type="entry name" value="DUF3485"/>
    <property type="match status" value="1"/>
</dbReference>
<sequence length="259" mass="28881">MKGMNRPASAFQLVIVVKFVVIVALLLASYLAAQILTPTKKVTPLDFDVKQQLPARFSAWQQVDSPFMQVSVATENQPYDLVEMVNYQHQQGHIIMLALAWGQQQTQELKIHQPPLCYKAQGYKVETLTPQKFNLGNNSPVQLVAGVTMTTRNGYGIEVVNYWMRIGDFFSTSGQQTRQHIFQQGLTGHIPDGILVRASTRAGANLSEDEAATLLAHFLKDFVSASSEPLQQLMLQSGEPNLPQIAQNRLSERNAGHEY</sequence>
<dbReference type="RefSeq" id="WP_220103271.1">
    <property type="nucleotide sequence ID" value="NZ_JAHZSS010000005.1"/>
</dbReference>
<dbReference type="Proteomes" id="UP001166251">
    <property type="component" value="Unassembled WGS sequence"/>
</dbReference>
<evidence type="ECO:0000313" key="3">
    <source>
        <dbReference type="Proteomes" id="UP001166251"/>
    </source>
</evidence>
<accession>A0ABS7EFX4</accession>